<gene>
    <name evidence="1" type="ORF">KRR39_05515</name>
</gene>
<protein>
    <submittedName>
        <fullName evidence="1">Uncharacterized protein</fullName>
    </submittedName>
</protein>
<evidence type="ECO:0000313" key="2">
    <source>
        <dbReference type="Proteomes" id="UP000683575"/>
    </source>
</evidence>
<sequence>MPHDLLPPDPTVNPVNAVARLLPGRPATVAWSVHGWAVRDWSSFVRAATAWLLDAATSLDAESGYVTLDVVDAVQPESAWEIVAQVSPADRDFERTVWGYGWGTLLSAAHADAVGGSDRLLEVPGAELLQGPGGHVWVRLGDDPASVDPDSVVVLRRVLAPVLPVGRRTVEQYFAPPTNPYETRLPYLV</sequence>
<reference evidence="1" key="1">
    <citation type="submission" date="2021-06" db="EMBL/GenBank/DDBJ databases">
        <title>Complete genome sequence of Nocardioides sp. G188.</title>
        <authorList>
            <person name="Im W.-T."/>
        </authorList>
    </citation>
    <scope>NUCLEOTIDE SEQUENCE</scope>
    <source>
        <strain evidence="1">G188</strain>
    </source>
</reference>
<dbReference type="Proteomes" id="UP000683575">
    <property type="component" value="Chromosome"/>
</dbReference>
<accession>A0A975Y186</accession>
<dbReference type="AlphaFoldDB" id="A0A975Y186"/>
<dbReference type="RefSeq" id="WP_216941091.1">
    <property type="nucleotide sequence ID" value="NZ_CP077062.1"/>
</dbReference>
<organism evidence="1 2">
    <name type="scientific">Nocardioides panacis</name>
    <dbReference type="NCBI Taxonomy" id="2849501"/>
    <lineage>
        <taxon>Bacteria</taxon>
        <taxon>Bacillati</taxon>
        <taxon>Actinomycetota</taxon>
        <taxon>Actinomycetes</taxon>
        <taxon>Propionibacteriales</taxon>
        <taxon>Nocardioidaceae</taxon>
        <taxon>Nocardioides</taxon>
    </lineage>
</organism>
<keyword evidence="2" id="KW-1185">Reference proteome</keyword>
<proteinExistence type="predicted"/>
<evidence type="ECO:0000313" key="1">
    <source>
        <dbReference type="EMBL" id="QWZ09245.1"/>
    </source>
</evidence>
<name>A0A975Y186_9ACTN</name>
<dbReference type="EMBL" id="CP077062">
    <property type="protein sequence ID" value="QWZ09245.1"/>
    <property type="molecule type" value="Genomic_DNA"/>
</dbReference>
<dbReference type="KEGG" id="nps:KRR39_05515"/>